<feature type="coiled-coil region" evidence="1">
    <location>
        <begin position="128"/>
        <end position="165"/>
    </location>
</feature>
<sequence length="587" mass="67042">MFQSERDLEIHGTNTLGNGDFEGMKAPQSTFIPAPDIWMKQWIAKFMEGYRQLGELREDTERAMGYFGSSRTALAVAVAVAQNAVWDADNEFARLERLIEEKNEGPTWHERRKLEDLQRHLEHSESCKAAVEADRAKLNELIEAVRAQNEVLEHLEHSIKDLQLDSEYQTIGTTPQQYQPGEHSEPALQNSKAMPLHAPQPILDPILPFDPNRAPPAPPDQGEFCFHCGNQPQPTTKQESAAAYLEQKKEDLWHAKDALKSHRLTYKVQHQEYVEQEFDRPGADLETEFATIFIKRGRAKTRTVRQAERNLEEARKLAKEARVPNAWDQESDFLTVPGEGFDAKYRQALIDATNKDRVQKWAKQHARKRDRPEYSQDSLSDDSVSEYYGPGYSLSKRSHCSEYERLAEVDVWDSISVVEENQRKRRKIADWIQKVERPCDIAQSATLPKDDPQADLKDIEDSEMPDGQRIPVGFDAEGYARRSASECGGLTSTRDFDWKPTDAHVSLHRSGLTPHPPRVDRRLDQSDDPPDAPIETQGVLKVSQLPRSILYDSWRRVPASKEDTANSRGIIPETGRFIESFEDDDFS</sequence>
<proteinExistence type="predicted"/>
<reference evidence="3" key="1">
    <citation type="journal article" date="2020" name="Stud. Mycol.">
        <title>101 Dothideomycetes genomes: a test case for predicting lifestyles and emergence of pathogens.</title>
        <authorList>
            <person name="Haridas S."/>
            <person name="Albert R."/>
            <person name="Binder M."/>
            <person name="Bloem J."/>
            <person name="Labutti K."/>
            <person name="Salamov A."/>
            <person name="Andreopoulos B."/>
            <person name="Baker S."/>
            <person name="Barry K."/>
            <person name="Bills G."/>
            <person name="Bluhm B."/>
            <person name="Cannon C."/>
            <person name="Castanera R."/>
            <person name="Culley D."/>
            <person name="Daum C."/>
            <person name="Ezra D."/>
            <person name="Gonzalez J."/>
            <person name="Henrissat B."/>
            <person name="Kuo A."/>
            <person name="Liang C."/>
            <person name="Lipzen A."/>
            <person name="Lutzoni F."/>
            <person name="Magnuson J."/>
            <person name="Mondo S."/>
            <person name="Nolan M."/>
            <person name="Ohm R."/>
            <person name="Pangilinan J."/>
            <person name="Park H.-J."/>
            <person name="Ramirez L."/>
            <person name="Alfaro M."/>
            <person name="Sun H."/>
            <person name="Tritt A."/>
            <person name="Yoshinaga Y."/>
            <person name="Zwiers L.-H."/>
            <person name="Turgeon B."/>
            <person name="Goodwin S."/>
            <person name="Spatafora J."/>
            <person name="Crous P."/>
            <person name="Grigoriev I."/>
        </authorList>
    </citation>
    <scope>NUCLEOTIDE SEQUENCE</scope>
    <source>
        <strain evidence="3">CBS 627.86</strain>
    </source>
</reference>
<evidence type="ECO:0000256" key="1">
    <source>
        <dbReference type="SAM" id="Coils"/>
    </source>
</evidence>
<feature type="region of interest" description="Disordered" evidence="2">
    <location>
        <begin position="1"/>
        <end position="21"/>
    </location>
</feature>
<keyword evidence="1" id="KW-0175">Coiled coil</keyword>
<organism evidence="3 4">
    <name type="scientific">Lophiotrema nucula</name>
    <dbReference type="NCBI Taxonomy" id="690887"/>
    <lineage>
        <taxon>Eukaryota</taxon>
        <taxon>Fungi</taxon>
        <taxon>Dikarya</taxon>
        <taxon>Ascomycota</taxon>
        <taxon>Pezizomycotina</taxon>
        <taxon>Dothideomycetes</taxon>
        <taxon>Pleosporomycetidae</taxon>
        <taxon>Pleosporales</taxon>
        <taxon>Lophiotremataceae</taxon>
        <taxon>Lophiotrema</taxon>
    </lineage>
</organism>
<dbReference type="OrthoDB" id="3811940at2759"/>
<dbReference type="Proteomes" id="UP000799770">
    <property type="component" value="Unassembled WGS sequence"/>
</dbReference>
<keyword evidence="4" id="KW-1185">Reference proteome</keyword>
<feature type="region of interest" description="Disordered" evidence="2">
    <location>
        <begin position="361"/>
        <end position="382"/>
    </location>
</feature>
<feature type="region of interest" description="Disordered" evidence="2">
    <location>
        <begin position="507"/>
        <end position="536"/>
    </location>
</feature>
<feature type="compositionally biased region" description="Basic and acidic residues" evidence="2">
    <location>
        <begin position="1"/>
        <end position="10"/>
    </location>
</feature>
<evidence type="ECO:0000313" key="3">
    <source>
        <dbReference type="EMBL" id="KAF2117293.1"/>
    </source>
</evidence>
<dbReference type="EMBL" id="ML977319">
    <property type="protein sequence ID" value="KAF2117293.1"/>
    <property type="molecule type" value="Genomic_DNA"/>
</dbReference>
<name>A0A6A5ZEC8_9PLEO</name>
<gene>
    <name evidence="3" type="ORF">BDV96DRAFT_644716</name>
</gene>
<evidence type="ECO:0000313" key="4">
    <source>
        <dbReference type="Proteomes" id="UP000799770"/>
    </source>
</evidence>
<evidence type="ECO:0000256" key="2">
    <source>
        <dbReference type="SAM" id="MobiDB-lite"/>
    </source>
</evidence>
<protein>
    <submittedName>
        <fullName evidence="3">Uncharacterized protein</fullName>
    </submittedName>
</protein>
<dbReference type="AlphaFoldDB" id="A0A6A5ZEC8"/>
<accession>A0A6A5ZEC8</accession>